<dbReference type="InterPro" id="IPR022742">
    <property type="entry name" value="Hydrolase_4"/>
</dbReference>
<dbReference type="InterPro" id="IPR029058">
    <property type="entry name" value="AB_hydrolase_fold"/>
</dbReference>
<evidence type="ECO:0000259" key="1">
    <source>
        <dbReference type="Pfam" id="PF12146"/>
    </source>
</evidence>
<accession>A0A1G8KWS0</accession>
<dbReference type="Proteomes" id="UP000199340">
    <property type="component" value="Unassembled WGS sequence"/>
</dbReference>
<dbReference type="SUPFAM" id="SSF53474">
    <property type="entry name" value="alpha/beta-Hydrolases"/>
    <property type="match status" value="1"/>
</dbReference>
<proteinExistence type="predicted"/>
<dbReference type="STRING" id="490829.SAMN05421850_10375"/>
<dbReference type="EMBL" id="FNEB01000003">
    <property type="protein sequence ID" value="SDI47908.1"/>
    <property type="molecule type" value="Genomic_DNA"/>
</dbReference>
<dbReference type="Gene3D" id="3.40.50.1820">
    <property type="entry name" value="alpha/beta hydrolase"/>
    <property type="match status" value="1"/>
</dbReference>
<protein>
    <submittedName>
        <fullName evidence="2">Phospholipase/carboxylesterase</fullName>
    </submittedName>
</protein>
<evidence type="ECO:0000313" key="3">
    <source>
        <dbReference type="Proteomes" id="UP000199340"/>
    </source>
</evidence>
<reference evidence="2 3" key="1">
    <citation type="submission" date="2016-10" db="EMBL/GenBank/DDBJ databases">
        <authorList>
            <person name="de Groot N.N."/>
        </authorList>
    </citation>
    <scope>NUCLEOTIDE SEQUENCE [LARGE SCALE GENOMIC DNA]</scope>
    <source>
        <strain evidence="2 3">DSM 28010</strain>
    </source>
</reference>
<organism evidence="2 3">
    <name type="scientific">Lutimaribacter saemankumensis</name>
    <dbReference type="NCBI Taxonomy" id="490829"/>
    <lineage>
        <taxon>Bacteria</taxon>
        <taxon>Pseudomonadati</taxon>
        <taxon>Pseudomonadota</taxon>
        <taxon>Alphaproteobacteria</taxon>
        <taxon>Rhodobacterales</taxon>
        <taxon>Roseobacteraceae</taxon>
        <taxon>Lutimaribacter</taxon>
    </lineage>
</organism>
<dbReference type="RefSeq" id="WP_245723326.1">
    <property type="nucleotide sequence ID" value="NZ_FNEB01000003.1"/>
</dbReference>
<name>A0A1G8KWS0_9RHOB</name>
<sequence>MTDLHFAETIGQPGAPLVFTFHGTGGNEMQFHGLARDLMPAAHVVSPRGQVSEGGMNRYFRRKAEGVYDMDDLARRVEDMAAFLTSAKERSGTDRVIALGYSNGANIAAAVAFRYPGIFDEMVLMHPLIPWTPDPQPGLKGRRILITAGRADPICPAPQTDALSDWLTAQGADVTLEWHAGGHEIRPEELTALSRFVTST</sequence>
<dbReference type="AlphaFoldDB" id="A0A1G8KWS0"/>
<keyword evidence="3" id="KW-1185">Reference proteome</keyword>
<feature type="domain" description="Serine aminopeptidase S33" evidence="1">
    <location>
        <begin position="68"/>
        <end position="135"/>
    </location>
</feature>
<gene>
    <name evidence="2" type="ORF">SAMN05421850_10375</name>
</gene>
<dbReference type="Pfam" id="PF12146">
    <property type="entry name" value="Hydrolase_4"/>
    <property type="match status" value="1"/>
</dbReference>
<evidence type="ECO:0000313" key="2">
    <source>
        <dbReference type="EMBL" id="SDI47908.1"/>
    </source>
</evidence>